<organism evidence="2">
    <name type="scientific">Tanacetum cinerariifolium</name>
    <name type="common">Dalmatian daisy</name>
    <name type="synonym">Chrysanthemum cinerariifolium</name>
    <dbReference type="NCBI Taxonomy" id="118510"/>
    <lineage>
        <taxon>Eukaryota</taxon>
        <taxon>Viridiplantae</taxon>
        <taxon>Streptophyta</taxon>
        <taxon>Embryophyta</taxon>
        <taxon>Tracheophyta</taxon>
        <taxon>Spermatophyta</taxon>
        <taxon>Magnoliopsida</taxon>
        <taxon>eudicotyledons</taxon>
        <taxon>Gunneridae</taxon>
        <taxon>Pentapetalae</taxon>
        <taxon>asterids</taxon>
        <taxon>campanulids</taxon>
        <taxon>Asterales</taxon>
        <taxon>Asteraceae</taxon>
        <taxon>Asteroideae</taxon>
        <taxon>Anthemideae</taxon>
        <taxon>Anthemidinae</taxon>
        <taxon>Tanacetum</taxon>
    </lineage>
</organism>
<name>A0A699TX83_TANCI</name>
<comment type="caution">
    <text evidence="2">The sequence shown here is derived from an EMBL/GenBank/DDBJ whole genome shotgun (WGS) entry which is preliminary data.</text>
</comment>
<sequence length="101" mass="11503">MDALNEFDQKRTLFETMTKTKSFDINSKHKSLYHALMMSILEDEYAMDKGIVDKQKKRKPDEKGKDEGPRVGSNQGLKKKKTSKDVEPSKNTMSTDTSKGT</sequence>
<feature type="compositionally biased region" description="Polar residues" evidence="1">
    <location>
        <begin position="89"/>
        <end position="101"/>
    </location>
</feature>
<accession>A0A699TX83</accession>
<protein>
    <submittedName>
        <fullName evidence="2">Uncharacterized protein</fullName>
    </submittedName>
</protein>
<dbReference type="AlphaFoldDB" id="A0A699TX83"/>
<gene>
    <name evidence="2" type="ORF">Tci_886646</name>
</gene>
<evidence type="ECO:0000313" key="2">
    <source>
        <dbReference type="EMBL" id="GFD14677.1"/>
    </source>
</evidence>
<proteinExistence type="predicted"/>
<feature type="compositionally biased region" description="Basic and acidic residues" evidence="1">
    <location>
        <begin position="51"/>
        <end position="69"/>
    </location>
</feature>
<evidence type="ECO:0000256" key="1">
    <source>
        <dbReference type="SAM" id="MobiDB-lite"/>
    </source>
</evidence>
<reference evidence="2" key="1">
    <citation type="journal article" date="2019" name="Sci. Rep.">
        <title>Draft genome of Tanacetum cinerariifolium, the natural source of mosquito coil.</title>
        <authorList>
            <person name="Yamashiro T."/>
            <person name="Shiraishi A."/>
            <person name="Satake H."/>
            <person name="Nakayama K."/>
        </authorList>
    </citation>
    <scope>NUCLEOTIDE SEQUENCE</scope>
</reference>
<feature type="non-terminal residue" evidence="2">
    <location>
        <position position="101"/>
    </location>
</feature>
<dbReference type="EMBL" id="BKCJ011281098">
    <property type="protein sequence ID" value="GFD14677.1"/>
    <property type="molecule type" value="Genomic_DNA"/>
</dbReference>
<feature type="region of interest" description="Disordered" evidence="1">
    <location>
        <begin position="51"/>
        <end position="101"/>
    </location>
</feature>